<reference evidence="7" key="1">
    <citation type="journal article" date="2023" name="Insect Mol. Biol.">
        <title>Genome sequencing provides insights into the evolution of gene families encoding plant cell wall-degrading enzymes in longhorned beetles.</title>
        <authorList>
            <person name="Shin N.R."/>
            <person name="Okamura Y."/>
            <person name="Kirsch R."/>
            <person name="Pauchet Y."/>
        </authorList>
    </citation>
    <scope>NUCLEOTIDE SEQUENCE</scope>
    <source>
        <strain evidence="7">AMC_N1</strain>
    </source>
</reference>
<evidence type="ECO:0000256" key="1">
    <source>
        <dbReference type="ARBA" id="ARBA00022761"/>
    </source>
</evidence>
<evidence type="ECO:0000259" key="4">
    <source>
        <dbReference type="Pfam" id="PF00372"/>
    </source>
</evidence>
<evidence type="ECO:0000256" key="2">
    <source>
        <dbReference type="SAM" id="MobiDB-lite"/>
    </source>
</evidence>
<evidence type="ECO:0000256" key="3">
    <source>
        <dbReference type="SAM" id="SignalP"/>
    </source>
</evidence>
<dbReference type="Pfam" id="PF00372">
    <property type="entry name" value="Hemocyanin_M"/>
    <property type="match status" value="2"/>
</dbReference>
<proteinExistence type="predicted"/>
<feature type="chain" id="PRO_5043843825" evidence="3">
    <location>
        <begin position="18"/>
        <end position="1534"/>
    </location>
</feature>
<name>A0AAV8Z0D7_9CUCU</name>
<dbReference type="Gene3D" id="1.10.1280.10">
    <property type="entry name" value="Di-copper center containing domain from catechol oxidase"/>
    <property type="match status" value="2"/>
</dbReference>
<dbReference type="PRINTS" id="PR00187">
    <property type="entry name" value="HAEMOCYANIN"/>
</dbReference>
<dbReference type="InterPro" id="IPR005203">
    <property type="entry name" value="Hemocyanin_C"/>
</dbReference>
<dbReference type="InterPro" id="IPR008922">
    <property type="entry name" value="Di-copper_centre_dom_sf"/>
</dbReference>
<evidence type="ECO:0000313" key="8">
    <source>
        <dbReference type="Proteomes" id="UP001162162"/>
    </source>
</evidence>
<dbReference type="InterPro" id="IPR037020">
    <property type="entry name" value="Hemocyanin_C_sf"/>
</dbReference>
<gene>
    <name evidence="7" type="ORF">NQ318_004862</name>
</gene>
<protein>
    <submittedName>
        <fullName evidence="7">Uncharacterized protein</fullName>
    </submittedName>
</protein>
<evidence type="ECO:0000259" key="5">
    <source>
        <dbReference type="Pfam" id="PF03722"/>
    </source>
</evidence>
<dbReference type="SUPFAM" id="SSF48050">
    <property type="entry name" value="Hemocyanin, N-terminal domain"/>
    <property type="match status" value="2"/>
</dbReference>
<dbReference type="EMBL" id="JAPWTK010000023">
    <property type="protein sequence ID" value="KAJ8957382.1"/>
    <property type="molecule type" value="Genomic_DNA"/>
</dbReference>
<keyword evidence="3" id="KW-0732">Signal</keyword>
<dbReference type="InterPro" id="IPR005204">
    <property type="entry name" value="Hemocyanin_N"/>
</dbReference>
<feature type="domain" description="Hemocyanin middle" evidence="4">
    <location>
        <begin position="992"/>
        <end position="1267"/>
    </location>
</feature>
<keyword evidence="8" id="KW-1185">Reference proteome</keyword>
<feature type="domain" description="Hemocyanin N-terminal" evidence="5">
    <location>
        <begin position="39"/>
        <end position="161"/>
    </location>
</feature>
<feature type="domain" description="Hemocyanin middle" evidence="4">
    <location>
        <begin position="167"/>
        <end position="466"/>
    </location>
</feature>
<dbReference type="InterPro" id="IPR014756">
    <property type="entry name" value="Ig_E-set"/>
</dbReference>
<comment type="caution">
    <text evidence="7">The sequence shown here is derived from an EMBL/GenBank/DDBJ whole genome shotgun (WGS) entry which is preliminary data.</text>
</comment>
<evidence type="ECO:0000259" key="6">
    <source>
        <dbReference type="Pfam" id="PF03723"/>
    </source>
</evidence>
<dbReference type="Pfam" id="PF03723">
    <property type="entry name" value="Hemocyanin_C"/>
    <property type="match status" value="2"/>
</dbReference>
<dbReference type="InterPro" id="IPR000896">
    <property type="entry name" value="Hemocyanin/hexamerin_mid_dom"/>
</dbReference>
<feature type="domain" description="Hemocyanin C-terminal" evidence="6">
    <location>
        <begin position="478"/>
        <end position="723"/>
    </location>
</feature>
<dbReference type="GO" id="GO:0005615">
    <property type="term" value="C:extracellular space"/>
    <property type="evidence" value="ECO:0007669"/>
    <property type="project" value="UniProtKB-ARBA"/>
</dbReference>
<dbReference type="PANTHER" id="PTHR11511:SF5">
    <property type="entry name" value="FAT-BODY PROTEIN 1-RELATED"/>
    <property type="match status" value="1"/>
</dbReference>
<dbReference type="InterPro" id="IPR013788">
    <property type="entry name" value="Hemocyanin/hexamerin"/>
</dbReference>
<sequence length="1534" mass="182045">MKLSLVLLAGLFVLVLCDEAHHQHKKFKVEIIFPADKAFVKKQKQIMEIFMHVNQPSHFKEHVDIAKSYSINDHVDHYTKPEVVKQFVQYYKYGYFIHQGEIFSVFNTDHLEQAIALFKLFYYAKDYDTFYKTAVWARQNMNEGMFVYAFSVAVVHRPDTYGIALPPIYEVYPHYFHNSDTIHQAYFYKQKHTSQHSDQESKHTQGQKIQGHEDHEDQEHGWYRGYTVYANYSGHYLNLHPEQSLSYYMEDVGINAFYYYYNLYYPFWMCSEEYGMENDKRGELYYFVYQQMMARYYMERLSNGFGEIPYVDFHGPMETPYYPSMQYPNGLEFPTRPAFAKFEEYFYNYGQRWTGKGMYGYSHNLVHDFVSRINDAIDAGYAYDHDGNKVDMMHSKDGVNTLGNLIESNHDSPNHQYYGPITTYARHLFGYSYQPMDQHHVAPSAMEHFETSMRDPAFYQMYKRIVLKFQRFYWHKTPYTEKDLTFPGVKVFKMEVDPLITYHDSFYSDMSNAVFDNEHELQHDTFHIRAHQYRMNHKHFSYKIYVKSDKDTKASVKVFIGPKYDEYGRYINLTENRLNMMEIDHFTYEMKSGENVITRDCDDNHMFGPDRTPFADMYQQVVDAYEGRKEYKIDGTDNFFPISTKGSRNGSPYHMYVFVYKYEPYQGKDQQEKVGEYFYPKVGSGGMYVDNAPLGYPFERFIKFEEMWNQIPNSYFQEVRIFHKHAEEAITTKTETHLAYWTARRAIKDLLSEKHISHWAKVPGLRQWRMFIGEPSWDKSIDFIKLGRNHLRWIVGLFKGHCPLMRHLSIGMKNDPDCRRCGEEEETDSFTSMKLTLILLASILALAAASVVRKTVIQLSADKAFLKKQRDVLLILKNINQPSYYKEFVDIGKSYDVSKVQDRYLNKEAMQQFLEYCEYGTLPRGVIFSLFNEEHLEEAITFFKVLYSAKDYDTFYNTAVWARQNLNEGLFLYSFVVAVVHRQDTHDVVLPPIYEIYPHYFINSEVINQAYRYKQEGGQITQDGSYHGYTINSNYSGYYLNLHPEQSLSYFTEDVGVLSYYYYYNIYYPFWMSSKDYGFQEVNRGEQYYFFYQQFIARYYLERISNGFGETPFISWDGPVETPFYSSLEYPNGLEFPSRPAFANLNEEYRNHGESWTLKGSHGYSSIQANDYERRIDDVIDSGTVTVHGEKTDLYAKDGLNVLGNLIQANNDSPCYRYYGALWYYASILLGYSHTPLDKYRVAPSALEHFETAPRDPVFYQIYKRIVVKFQRYYRNIPAYKEKDLVFQGVRVKDFSVDRLVTYYDPFYFNLDNSVYYSPEEQPKNDAFNLRVRQYRLNNKPFTYKINVQSDKDTKSVVKVFLGPKYDEYGRYINLTENRLNFVLIDYFVQNLKSGENVISRNSYDSYYYAPDSTSYVELYKQVLASAGQTEVPSPNYFYFPRRLILPKGDSAGLPYQFYVIVYPYVPKEGVTAGKYESYFYPFEGEKQFYDSYSLGYPFDRFIKYEQLYYKVPNSWFQEAKIYHKDYVNVVQSD</sequence>
<feature type="domain" description="Hemocyanin C-terminal" evidence="6">
    <location>
        <begin position="1280"/>
        <end position="1524"/>
    </location>
</feature>
<feature type="region of interest" description="Disordered" evidence="2">
    <location>
        <begin position="197"/>
        <end position="217"/>
    </location>
</feature>
<dbReference type="PROSITE" id="PS00210">
    <property type="entry name" value="HEMOCYANIN_2"/>
    <property type="match status" value="2"/>
</dbReference>
<feature type="domain" description="Hemocyanin N-terminal" evidence="5">
    <location>
        <begin position="865"/>
        <end position="986"/>
    </location>
</feature>
<dbReference type="Gene3D" id="1.20.1370.10">
    <property type="entry name" value="Hemocyanin, N-terminal domain"/>
    <property type="match status" value="2"/>
</dbReference>
<organism evidence="7 8">
    <name type="scientific">Aromia moschata</name>
    <dbReference type="NCBI Taxonomy" id="1265417"/>
    <lineage>
        <taxon>Eukaryota</taxon>
        <taxon>Metazoa</taxon>
        <taxon>Ecdysozoa</taxon>
        <taxon>Arthropoda</taxon>
        <taxon>Hexapoda</taxon>
        <taxon>Insecta</taxon>
        <taxon>Pterygota</taxon>
        <taxon>Neoptera</taxon>
        <taxon>Endopterygota</taxon>
        <taxon>Coleoptera</taxon>
        <taxon>Polyphaga</taxon>
        <taxon>Cucujiformia</taxon>
        <taxon>Chrysomeloidea</taxon>
        <taxon>Cerambycidae</taxon>
        <taxon>Cerambycinae</taxon>
        <taxon>Callichromatini</taxon>
        <taxon>Aromia</taxon>
    </lineage>
</organism>
<dbReference type="SUPFAM" id="SSF81296">
    <property type="entry name" value="E set domains"/>
    <property type="match status" value="2"/>
</dbReference>
<dbReference type="PANTHER" id="PTHR11511">
    <property type="entry name" value="LARVAL STORAGE PROTEIN/PHENOLOXIDASE"/>
    <property type="match status" value="1"/>
</dbReference>
<keyword evidence="1" id="KW-0758">Storage protein</keyword>
<evidence type="ECO:0000313" key="7">
    <source>
        <dbReference type="EMBL" id="KAJ8957382.1"/>
    </source>
</evidence>
<dbReference type="Gene3D" id="2.60.40.1520">
    <property type="entry name" value="Hemocyanin, C-terminal domain"/>
    <property type="match status" value="2"/>
</dbReference>
<dbReference type="SUPFAM" id="SSF48056">
    <property type="entry name" value="Di-copper centre-containing domain"/>
    <property type="match status" value="2"/>
</dbReference>
<dbReference type="Proteomes" id="UP001162162">
    <property type="component" value="Unassembled WGS sequence"/>
</dbReference>
<accession>A0AAV8Z0D7</accession>
<dbReference type="Pfam" id="PF03722">
    <property type="entry name" value="Hemocyanin_N"/>
    <property type="match status" value="2"/>
</dbReference>
<dbReference type="GO" id="GO:0045735">
    <property type="term" value="F:nutrient reservoir activity"/>
    <property type="evidence" value="ECO:0007669"/>
    <property type="project" value="UniProtKB-KW"/>
</dbReference>
<feature type="signal peptide" evidence="3">
    <location>
        <begin position="1"/>
        <end position="17"/>
    </location>
</feature>
<dbReference type="InterPro" id="IPR036697">
    <property type="entry name" value="Hemocyanin_N_sf"/>
</dbReference>